<dbReference type="EMBL" id="CP127294">
    <property type="protein sequence ID" value="WIX75500.1"/>
    <property type="molecule type" value="Genomic_DNA"/>
</dbReference>
<feature type="signal peptide" evidence="3">
    <location>
        <begin position="1"/>
        <end position="29"/>
    </location>
</feature>
<organism evidence="5 6">
    <name type="scientific">Amycolatopsis carbonis</name>
    <dbReference type="NCBI Taxonomy" id="715471"/>
    <lineage>
        <taxon>Bacteria</taxon>
        <taxon>Bacillati</taxon>
        <taxon>Actinomycetota</taxon>
        <taxon>Actinomycetes</taxon>
        <taxon>Pseudonocardiales</taxon>
        <taxon>Pseudonocardiaceae</taxon>
        <taxon>Amycolatopsis</taxon>
    </lineage>
</organism>
<sequence length="1160" mass="124388">MSTSRRGFLRGAAVVALGAAGTAALPGTAAEAAGELESAAGLSVARAGGAEPAHLALPRLASAMDGSDVLGGFRTPPAEVLPRVWWHWMNQNITQEGIKADLEWFKRAGIGGMVNFDGAGRVPVVVPNPLPYMSDGWKSAFRYAMQQADRLGLEADVACSPGWSETGGPWVTAEDAMKKYVWTETWVAGGRGQVKLPQPPAVAGQFADSAAASSTPTPLPAFYRDARVFAYRVPNGTQNQAALAPKVFASGLQADPKATPTSNGDQGVPLDVAKLSNASVADAQYLPAAGGAGTWVRFEYQRPVAVTGVTIAAGAAFSGWNDVVEYGPSAQVYSSRDGRQWTLLAQGVYSGVQRTLFVPQTTAKYFKVVFGQSSTAPSSAPIALASLILRTVATVHEFEVKAGFGQTANYYHVATPSQGGGPAVRRSDVVDLTGRMAPDGTLNWRAPGGTWVVVRLGYSLTGHQNGPASTAATGLEVDKLDAGRVRKYLNTYLDMLTDAAGKDLFGRRGLTGLLNDSYEAGYQNWTESLLDEFRKRRGYDPAPHLPVLTGVPVDSAADADKFLWDWRRTLNELLAQNHYQIIPAEAHKRGIQRTYAEAQEDKRGWFGDDMEMRQYADFPMGASGEAFAPGDQSFETYRVDTRGAASVAHIYGRPQAAVEAFTFTPQGFTPKDLKPLADEMLAQGATRFMIHTSVHQPLDRGPGVTLNGIGSFFTRLETWAEVAKPWTTYLSRCSWLLSRGTHVADVAYFYGQEAPATGVWGRTFRQTDQPIGYDYDFVNGTVILNEMSVRDRRIVTRSGQAYALLQLGGDAQRITLAVLRKLAGFVDAGAAIAGPKPLGSPSLADDDAEFQKLATRLWGDGEERDRVVGAGRVFSGVTAAEALAELGVTPDWTFRLDAMDPLTANEPLWLTHRRTDSADIYFIVNRRNVRTTIPLTLRSAGSAVETWDPVSGQTAPITFDATSGATQLTVDLGPADSIFLVVSHGKPGSKTVAVTADRQIGAIAGAWQVDFPADRGAPAKANFAYLRSFTQESDPGIRYFSGTATYSTTFDAPAEWAKLGGRVILDLGEVHDIAQVTINGADAGIAWRAPYRLDITGALRGGRNTLQVKVTNSWFNRLVGDQQPGATPIAYVQPPLKNIAAGTELKPAGLLGPVRIVNRA</sequence>
<keyword evidence="2 5" id="KW-0378">Hydrolase</keyword>
<feature type="chain" id="PRO_5040760807" evidence="3">
    <location>
        <begin position="30"/>
        <end position="1160"/>
    </location>
</feature>
<dbReference type="Gene3D" id="2.60.120.260">
    <property type="entry name" value="Galactose-binding domain-like"/>
    <property type="match status" value="2"/>
</dbReference>
<dbReference type="Pfam" id="PF22666">
    <property type="entry name" value="Glyco_hydro_2_N2"/>
    <property type="match status" value="1"/>
</dbReference>
<dbReference type="InterPro" id="IPR006311">
    <property type="entry name" value="TAT_signal"/>
</dbReference>
<dbReference type="PANTHER" id="PTHR43817:SF1">
    <property type="entry name" value="HYDROLASE, FAMILY 43, PUTATIVE (AFU_ORTHOLOGUE AFUA_3G01660)-RELATED"/>
    <property type="match status" value="1"/>
</dbReference>
<dbReference type="NCBIfam" id="NF045579">
    <property type="entry name" value="rhamnoside_JR"/>
    <property type="match status" value="1"/>
</dbReference>
<gene>
    <name evidence="5" type="ORF">QRX50_28775</name>
</gene>
<dbReference type="Pfam" id="PF17132">
    <property type="entry name" value="Glyco_hydro_106"/>
    <property type="match status" value="1"/>
</dbReference>
<dbReference type="Proteomes" id="UP001236014">
    <property type="component" value="Chromosome"/>
</dbReference>
<evidence type="ECO:0000256" key="2">
    <source>
        <dbReference type="ARBA" id="ARBA00022801"/>
    </source>
</evidence>
<evidence type="ECO:0000259" key="4">
    <source>
        <dbReference type="PROSITE" id="PS50022"/>
    </source>
</evidence>
<dbReference type="PROSITE" id="PS51318">
    <property type="entry name" value="TAT"/>
    <property type="match status" value="1"/>
</dbReference>
<dbReference type="PROSITE" id="PS50022">
    <property type="entry name" value="FA58C_3"/>
    <property type="match status" value="1"/>
</dbReference>
<proteinExistence type="predicted"/>
<feature type="domain" description="F5/8 type C" evidence="4">
    <location>
        <begin position="241"/>
        <end position="387"/>
    </location>
</feature>
<dbReference type="SUPFAM" id="SSF49785">
    <property type="entry name" value="Galactose-binding domain-like"/>
    <property type="match status" value="2"/>
</dbReference>
<dbReference type="RefSeq" id="WP_285966271.1">
    <property type="nucleotide sequence ID" value="NZ_CP127294.1"/>
</dbReference>
<dbReference type="InterPro" id="IPR008979">
    <property type="entry name" value="Galactose-bd-like_sf"/>
</dbReference>
<name>A0A9Y2I827_9PSEU</name>
<dbReference type="InterPro" id="IPR000421">
    <property type="entry name" value="FA58C"/>
</dbReference>
<dbReference type="InterPro" id="IPR054593">
    <property type="entry name" value="Beta-mannosidase-like_N2"/>
</dbReference>
<evidence type="ECO:0000313" key="6">
    <source>
        <dbReference type="Proteomes" id="UP001236014"/>
    </source>
</evidence>
<protein>
    <submittedName>
        <fullName evidence="5">Glycosyl hydrolase</fullName>
    </submittedName>
</protein>
<dbReference type="KEGG" id="acab:QRX50_28775"/>
<evidence type="ECO:0000256" key="3">
    <source>
        <dbReference type="SAM" id="SignalP"/>
    </source>
</evidence>
<dbReference type="AlphaFoldDB" id="A0A9Y2I827"/>
<evidence type="ECO:0000256" key="1">
    <source>
        <dbReference type="ARBA" id="ARBA00022729"/>
    </source>
</evidence>
<reference evidence="5 6" key="1">
    <citation type="submission" date="2023-06" db="EMBL/GenBank/DDBJ databases">
        <authorList>
            <person name="Oyuntsetseg B."/>
            <person name="Kim S.B."/>
        </authorList>
    </citation>
    <scope>NUCLEOTIDE SEQUENCE [LARGE SCALE GENOMIC DNA]</scope>
    <source>
        <strain evidence="5 6">2-15</strain>
    </source>
</reference>
<keyword evidence="1 3" id="KW-0732">Signal</keyword>
<dbReference type="PANTHER" id="PTHR43817">
    <property type="entry name" value="GLYCOSYL HYDROLASE"/>
    <property type="match status" value="1"/>
</dbReference>
<dbReference type="GO" id="GO:0004553">
    <property type="term" value="F:hydrolase activity, hydrolyzing O-glycosyl compounds"/>
    <property type="evidence" value="ECO:0007669"/>
    <property type="project" value="UniProtKB-ARBA"/>
</dbReference>
<accession>A0A9Y2I827</accession>
<evidence type="ECO:0000313" key="5">
    <source>
        <dbReference type="EMBL" id="WIX75500.1"/>
    </source>
</evidence>
<keyword evidence="6" id="KW-1185">Reference proteome</keyword>